<name>A0A090X871_IXORI</name>
<keyword evidence="3 6" id="KW-0732">Signal</keyword>
<dbReference type="EMBL" id="GBIH01002093">
    <property type="protein sequence ID" value="JAC92617.1"/>
    <property type="molecule type" value="mRNA"/>
</dbReference>
<dbReference type="GO" id="GO:0005576">
    <property type="term" value="C:extracellular region"/>
    <property type="evidence" value="ECO:0007669"/>
    <property type="project" value="UniProtKB-SubCell"/>
</dbReference>
<keyword evidence="2" id="KW-0964">Secreted</keyword>
<sequence length="109" mass="12755">MSIFMIIMGLVTFIHDAESMSGNWYLDEKLNHMPKECKQELQKQFQNECRKVGGQFKKFEVCKVQCLINKDNFFRNHYVMLKDGLPCGQYGEKCRAGLCRGPCDVQFFN</sequence>
<keyword evidence="4" id="KW-0325">Glycoprotein</keyword>
<comment type="similarity">
    <text evidence="5">Belongs to the salp15 family.</text>
</comment>
<comment type="subcellular location">
    <subcellularLocation>
        <location evidence="1">Secreted</location>
    </subcellularLocation>
</comment>
<feature type="chain" id="PRO_5001866923" evidence="6">
    <location>
        <begin position="20"/>
        <end position="109"/>
    </location>
</feature>
<evidence type="ECO:0000256" key="1">
    <source>
        <dbReference type="ARBA" id="ARBA00004613"/>
    </source>
</evidence>
<feature type="signal peptide" evidence="6">
    <location>
        <begin position="1"/>
        <end position="19"/>
    </location>
</feature>
<proteinExistence type="evidence at transcript level"/>
<protein>
    <submittedName>
        <fullName evidence="7">Putative salivary protein</fullName>
    </submittedName>
</protein>
<reference evidence="7" key="1">
    <citation type="journal article" date="2015" name="PLoS Negl. Trop. Dis.">
        <title>Deep Sequencing Analysis of the Ixodes ricinus Haemocytome.</title>
        <authorList>
            <person name="Kotsyfakis M."/>
            <person name="Kopacek P."/>
            <person name="Franta Z."/>
            <person name="Pedra J.H."/>
            <person name="Ribeiro J.M."/>
        </authorList>
    </citation>
    <scope>NUCLEOTIDE SEQUENCE</scope>
</reference>
<evidence type="ECO:0000256" key="6">
    <source>
        <dbReference type="SAM" id="SignalP"/>
    </source>
</evidence>
<dbReference type="InterPro" id="IPR021971">
    <property type="entry name" value="Salp15"/>
</dbReference>
<dbReference type="AlphaFoldDB" id="A0A090X871"/>
<accession>A0A090X871</accession>
<evidence type="ECO:0000256" key="4">
    <source>
        <dbReference type="ARBA" id="ARBA00023180"/>
    </source>
</evidence>
<evidence type="ECO:0000256" key="5">
    <source>
        <dbReference type="ARBA" id="ARBA00034321"/>
    </source>
</evidence>
<evidence type="ECO:0000256" key="3">
    <source>
        <dbReference type="ARBA" id="ARBA00022729"/>
    </source>
</evidence>
<dbReference type="Pfam" id="PF12115">
    <property type="entry name" value="Salp15"/>
    <property type="match status" value="1"/>
</dbReference>
<evidence type="ECO:0000313" key="7">
    <source>
        <dbReference type="EMBL" id="JAC92617.1"/>
    </source>
</evidence>
<evidence type="ECO:0000256" key="2">
    <source>
        <dbReference type="ARBA" id="ARBA00022525"/>
    </source>
</evidence>
<organism evidence="7">
    <name type="scientific">Ixodes ricinus</name>
    <name type="common">Common tick</name>
    <name type="synonym">Acarus ricinus</name>
    <dbReference type="NCBI Taxonomy" id="34613"/>
    <lineage>
        <taxon>Eukaryota</taxon>
        <taxon>Metazoa</taxon>
        <taxon>Ecdysozoa</taxon>
        <taxon>Arthropoda</taxon>
        <taxon>Chelicerata</taxon>
        <taxon>Arachnida</taxon>
        <taxon>Acari</taxon>
        <taxon>Parasitiformes</taxon>
        <taxon>Ixodida</taxon>
        <taxon>Ixodoidea</taxon>
        <taxon>Ixodidae</taxon>
        <taxon>Ixodinae</taxon>
        <taxon>Ixodes</taxon>
    </lineage>
</organism>